<dbReference type="GO" id="GO:0005840">
    <property type="term" value="C:ribosome"/>
    <property type="evidence" value="ECO:0007669"/>
    <property type="project" value="InterPro"/>
</dbReference>
<dbReference type="InterPro" id="IPR020592">
    <property type="entry name" value="Ribosomal_bS16_CS"/>
</dbReference>
<proteinExistence type="predicted"/>
<dbReference type="Proteomes" id="UP000256269">
    <property type="component" value="Unassembled WGS sequence"/>
</dbReference>
<dbReference type="OrthoDB" id="4535590at2"/>
<evidence type="ECO:0000313" key="2">
    <source>
        <dbReference type="EMBL" id="REH26166.1"/>
    </source>
</evidence>
<protein>
    <submittedName>
        <fullName evidence="2">Glycosyl transferase family 28</fullName>
    </submittedName>
</protein>
<dbReference type="GO" id="GO:1901137">
    <property type="term" value="P:carbohydrate derivative biosynthetic process"/>
    <property type="evidence" value="ECO:0007669"/>
    <property type="project" value="UniProtKB-ARBA"/>
</dbReference>
<dbReference type="PROSITE" id="PS00732">
    <property type="entry name" value="RIBOSOMAL_S16"/>
    <property type="match status" value="1"/>
</dbReference>
<keyword evidence="2" id="KW-0808">Transferase</keyword>
<dbReference type="GO" id="GO:0005975">
    <property type="term" value="P:carbohydrate metabolic process"/>
    <property type="evidence" value="ECO:0007669"/>
    <property type="project" value="InterPro"/>
</dbReference>
<evidence type="ECO:0000313" key="3">
    <source>
        <dbReference type="Proteomes" id="UP000256269"/>
    </source>
</evidence>
<dbReference type="Pfam" id="PF03033">
    <property type="entry name" value="Glyco_transf_28"/>
    <property type="match status" value="1"/>
</dbReference>
<feature type="domain" description="Glycosyltransferase family 28 N-terminal" evidence="1">
    <location>
        <begin position="5"/>
        <end position="95"/>
    </location>
</feature>
<organism evidence="2 3">
    <name type="scientific">Kutzneria buriramensis</name>
    <dbReference type="NCBI Taxonomy" id="1045776"/>
    <lineage>
        <taxon>Bacteria</taxon>
        <taxon>Bacillati</taxon>
        <taxon>Actinomycetota</taxon>
        <taxon>Actinomycetes</taxon>
        <taxon>Pseudonocardiales</taxon>
        <taxon>Pseudonocardiaceae</taxon>
        <taxon>Kutzneria</taxon>
    </lineage>
</organism>
<reference evidence="2 3" key="1">
    <citation type="submission" date="2018-08" db="EMBL/GenBank/DDBJ databases">
        <title>Genomic Encyclopedia of Archaeal and Bacterial Type Strains, Phase II (KMG-II): from individual species to whole genera.</title>
        <authorList>
            <person name="Goeker M."/>
        </authorList>
    </citation>
    <scope>NUCLEOTIDE SEQUENCE [LARGE SCALE GENOMIC DNA]</scope>
    <source>
        <strain evidence="2 3">DSM 45791</strain>
    </source>
</reference>
<name>A0A3E0GSZ4_9PSEU</name>
<dbReference type="RefSeq" id="WP_116182000.1">
    <property type="nucleotide sequence ID" value="NZ_CP144375.1"/>
</dbReference>
<comment type="caution">
    <text evidence="2">The sequence shown here is derived from an EMBL/GenBank/DDBJ whole genome shotgun (WGS) entry which is preliminary data.</text>
</comment>
<dbReference type="GO" id="GO:0006412">
    <property type="term" value="P:translation"/>
    <property type="evidence" value="ECO:0007669"/>
    <property type="project" value="InterPro"/>
</dbReference>
<dbReference type="GO" id="GO:0016758">
    <property type="term" value="F:hexosyltransferase activity"/>
    <property type="evidence" value="ECO:0007669"/>
    <property type="project" value="InterPro"/>
</dbReference>
<dbReference type="InterPro" id="IPR004276">
    <property type="entry name" value="GlycoTrans_28_N"/>
</dbReference>
<dbReference type="Gene3D" id="3.40.50.2000">
    <property type="entry name" value="Glycogen Phosphorylase B"/>
    <property type="match status" value="1"/>
</dbReference>
<evidence type="ECO:0000259" key="1">
    <source>
        <dbReference type="Pfam" id="PF03033"/>
    </source>
</evidence>
<dbReference type="EMBL" id="QUNO01000034">
    <property type="protein sequence ID" value="REH26166.1"/>
    <property type="molecule type" value="Genomic_DNA"/>
</dbReference>
<keyword evidence="3" id="KW-1185">Reference proteome</keyword>
<dbReference type="GO" id="GO:0003735">
    <property type="term" value="F:structural constituent of ribosome"/>
    <property type="evidence" value="ECO:0007669"/>
    <property type="project" value="InterPro"/>
</dbReference>
<sequence>MRVPLSTIGGRGKVEPLLVLGVRLKRMGRRVRLCASPEFHGLVEFHGLEFARIGPVGWEKALRDPERIVPAIVANQFATLRNAAADCDVVVGGNQLLVTAPTVAESLGTTYLHVAQSPIGLQRIAERNAVWIDGLNALRGVGTGTDRRPEEERIALWEAVGRILERAVTGRRRPDDVEKLICAAGHIEQDLTPWLRHLDLLTGAEADAGIAALVEHWAQDIGEGHEPSLWWYPDNPARPVRDWLRSDGLRGRLSQMDTRAGAGGDRPDVTRVAPTTRRSAPPRVQVRLIPKVSTGQTWGSATARSARTRLALAWARAA</sequence>
<dbReference type="AlphaFoldDB" id="A0A3E0GSZ4"/>
<gene>
    <name evidence="2" type="ORF">BCF44_13421</name>
</gene>
<accession>A0A3E0GSZ4</accession>
<dbReference type="SUPFAM" id="SSF53756">
    <property type="entry name" value="UDP-Glycosyltransferase/glycogen phosphorylase"/>
    <property type="match status" value="1"/>
</dbReference>